<evidence type="ECO:0000256" key="3">
    <source>
        <dbReference type="ARBA" id="ARBA00022777"/>
    </source>
</evidence>
<dbReference type="PANTHER" id="PTHR28629:SF4">
    <property type="entry name" value="TRIOKINASE_FMN CYCLASE"/>
    <property type="match status" value="1"/>
</dbReference>
<evidence type="ECO:0000313" key="9">
    <source>
        <dbReference type="Proteomes" id="UP000288351"/>
    </source>
</evidence>
<feature type="domain" description="DhaK" evidence="7">
    <location>
        <begin position="11"/>
        <end position="343"/>
    </location>
</feature>
<evidence type="ECO:0000256" key="5">
    <source>
        <dbReference type="SAM" id="MobiDB-lite"/>
    </source>
</evidence>
<accession>A0A401R856</accession>
<evidence type="ECO:0000259" key="7">
    <source>
        <dbReference type="PROSITE" id="PS51481"/>
    </source>
</evidence>
<dbReference type="EMBL" id="BHXC01000007">
    <property type="protein sequence ID" value="GCB93784.1"/>
    <property type="molecule type" value="Genomic_DNA"/>
</dbReference>
<dbReference type="InterPro" id="IPR050861">
    <property type="entry name" value="Dihydroxyacetone_Kinase"/>
</dbReference>
<keyword evidence="4" id="KW-0067">ATP-binding</keyword>
<dbReference type="GO" id="GO:0004371">
    <property type="term" value="F:glycerone kinase activity"/>
    <property type="evidence" value="ECO:0007669"/>
    <property type="project" value="InterPro"/>
</dbReference>
<gene>
    <name evidence="8" type="primary">lerK</name>
    <name evidence="8" type="ORF">SALB_06570</name>
</gene>
<dbReference type="GO" id="GO:0005829">
    <property type="term" value="C:cytosol"/>
    <property type="evidence" value="ECO:0007669"/>
    <property type="project" value="TreeGrafter"/>
</dbReference>
<sequence>MTTEHAGLGHHPETFREDWLEGLADAYARTVRRVPDAYGVVGRHAPRPGKVALVIGGGSGHYPAFAGLVGPGLADAAAIGDVFASPSAEQVYRTARAADGGAGVLLSCGNYAGDVMHFGLAARRLAAEGTATRTVLVTDDVASGPPPVEGQPIDPSRDRRGVAGDFFVFKVAGAAAERGDDLDAVTRIAARANALTRTFGAAFAGCTLPGAAEPLFTVNAGTTELGMGIHGEPGLRTTRHLTAAELADELVGNLLPELPEPPAGGRGRVAVLLNGLGRTKYEELFVVYRQVNRRLRAAGLHPFRPEVGEFVTSFDMAGVSLSLMLLDDELAELYDAPCDTPAFRRLPQTPAEGDDERGAGAGEPRPAAATTGHPGSLRDGVAPGGGLPVTLALHAALELVAANEDELGRLDAVAGDGDHGIGIVRGLRAAAAAARNAEPGPAGDPRSAGAALLAAGLALADASGGASGALYGVLLAETGAALTRASGDAAGAELLADAVDAAQRAVGELGGAQVGEKTMLDALDPFRRELRARAAEGLAKAWQAAAEAATRGAADSAHLTPARGRAARMGTLGHGHPDAGAVSLALFLTAVGTTLR</sequence>
<dbReference type="InterPro" id="IPR036117">
    <property type="entry name" value="DhaL_dom_sf"/>
</dbReference>
<dbReference type="SUPFAM" id="SSF101473">
    <property type="entry name" value="DhaL-like"/>
    <property type="match status" value="1"/>
</dbReference>
<dbReference type="SMART" id="SM01120">
    <property type="entry name" value="Dak2"/>
    <property type="match status" value="1"/>
</dbReference>
<reference evidence="8 9" key="1">
    <citation type="journal article" date="2019" name="Microbiol. Resour. Announc.">
        <title>Draft Genome Sequence of the Most Traditional epsilon-Poly-l-Lysine Producer, Streptomyces albulus NBRC14147.</title>
        <authorList>
            <person name="Yamanaka K."/>
            <person name="Hamano Y."/>
        </authorList>
    </citation>
    <scope>NUCLEOTIDE SEQUENCE [LARGE SCALE GENOMIC DNA]</scope>
    <source>
        <strain evidence="8 9">NBRC 14147</strain>
    </source>
</reference>
<comment type="caution">
    <text evidence="8">The sequence shown here is derived from an EMBL/GenBank/DDBJ whole genome shotgun (WGS) entry which is preliminary data.</text>
</comment>
<dbReference type="Pfam" id="PF02734">
    <property type="entry name" value="Dak2"/>
    <property type="match status" value="1"/>
</dbReference>
<dbReference type="SUPFAM" id="SSF82549">
    <property type="entry name" value="DAK1/DegV-like"/>
    <property type="match status" value="1"/>
</dbReference>
<dbReference type="GO" id="GO:0005524">
    <property type="term" value="F:ATP binding"/>
    <property type="evidence" value="ECO:0007669"/>
    <property type="project" value="UniProtKB-KW"/>
</dbReference>
<dbReference type="Proteomes" id="UP000288351">
    <property type="component" value="Unassembled WGS sequence"/>
</dbReference>
<keyword evidence="3 8" id="KW-0418">Kinase</keyword>
<protein>
    <submittedName>
        <fullName evidence="8">L-erythrulose kinase</fullName>
    </submittedName>
</protein>
<dbReference type="Gene3D" id="3.30.1180.20">
    <property type="entry name" value="Dihydroxyacetone kinase, domain 2"/>
    <property type="match status" value="1"/>
</dbReference>
<dbReference type="PROSITE" id="PS51480">
    <property type="entry name" value="DHAL"/>
    <property type="match status" value="1"/>
</dbReference>
<dbReference type="InterPro" id="IPR004007">
    <property type="entry name" value="DhaL_dom"/>
</dbReference>
<dbReference type="Pfam" id="PF02733">
    <property type="entry name" value="Dak1"/>
    <property type="match status" value="1"/>
</dbReference>
<feature type="compositionally biased region" description="Low complexity" evidence="5">
    <location>
        <begin position="362"/>
        <end position="372"/>
    </location>
</feature>
<dbReference type="RefSeq" id="WP_016576240.1">
    <property type="nucleotide sequence ID" value="NZ_BHXC01000007.1"/>
</dbReference>
<dbReference type="NCBIfam" id="NF011049">
    <property type="entry name" value="PRK14479.1"/>
    <property type="match status" value="1"/>
</dbReference>
<dbReference type="AlphaFoldDB" id="A0A401R856"/>
<evidence type="ECO:0000259" key="6">
    <source>
        <dbReference type="PROSITE" id="PS51480"/>
    </source>
</evidence>
<evidence type="ECO:0000256" key="1">
    <source>
        <dbReference type="ARBA" id="ARBA00022679"/>
    </source>
</evidence>
<dbReference type="PROSITE" id="PS51481">
    <property type="entry name" value="DHAK"/>
    <property type="match status" value="1"/>
</dbReference>
<keyword evidence="1" id="KW-0808">Transferase</keyword>
<feature type="domain" description="DhaL" evidence="6">
    <location>
        <begin position="387"/>
        <end position="593"/>
    </location>
</feature>
<name>A0A401R856_STRNR</name>
<evidence type="ECO:0000313" key="8">
    <source>
        <dbReference type="EMBL" id="GCB93784.1"/>
    </source>
</evidence>
<proteinExistence type="predicted"/>
<dbReference type="FunFam" id="1.25.40.340:FF:000002">
    <property type="entry name" value="Dihydroxyacetone kinase, L subunit"/>
    <property type="match status" value="1"/>
</dbReference>
<dbReference type="InterPro" id="IPR004006">
    <property type="entry name" value="DhaK_dom"/>
</dbReference>
<dbReference type="FunFam" id="3.40.50.10440:FF:000001">
    <property type="entry name" value="Dihydroxyacetone kinase, DhaK subunit"/>
    <property type="match status" value="1"/>
</dbReference>
<keyword evidence="2" id="KW-0547">Nucleotide-binding</keyword>
<evidence type="ECO:0000256" key="4">
    <source>
        <dbReference type="ARBA" id="ARBA00022840"/>
    </source>
</evidence>
<dbReference type="GO" id="GO:0019563">
    <property type="term" value="P:glycerol catabolic process"/>
    <property type="evidence" value="ECO:0007669"/>
    <property type="project" value="TreeGrafter"/>
</dbReference>
<dbReference type="Gene3D" id="1.25.40.340">
    <property type="match status" value="1"/>
</dbReference>
<dbReference type="PANTHER" id="PTHR28629">
    <property type="entry name" value="TRIOKINASE/FMN CYCLASE"/>
    <property type="match status" value="1"/>
</dbReference>
<dbReference type="Gene3D" id="3.40.50.10440">
    <property type="entry name" value="Dihydroxyacetone kinase, domain 1"/>
    <property type="match status" value="1"/>
</dbReference>
<organism evidence="8 9">
    <name type="scientific">Streptomyces noursei</name>
    <name type="common">Streptomyces albulus</name>
    <dbReference type="NCBI Taxonomy" id="1971"/>
    <lineage>
        <taxon>Bacteria</taxon>
        <taxon>Bacillati</taxon>
        <taxon>Actinomycetota</taxon>
        <taxon>Actinomycetes</taxon>
        <taxon>Kitasatosporales</taxon>
        <taxon>Streptomycetaceae</taxon>
        <taxon>Streptomyces</taxon>
    </lineage>
</organism>
<feature type="region of interest" description="Disordered" evidence="5">
    <location>
        <begin position="341"/>
        <end position="381"/>
    </location>
</feature>
<evidence type="ECO:0000256" key="2">
    <source>
        <dbReference type="ARBA" id="ARBA00022741"/>
    </source>
</evidence>